<evidence type="ECO:0000313" key="7">
    <source>
        <dbReference type="Proteomes" id="UP000824890"/>
    </source>
</evidence>
<evidence type="ECO:0000313" key="6">
    <source>
        <dbReference type="EMBL" id="KAH0896750.1"/>
    </source>
</evidence>
<accession>A0ABQ8AW25</accession>
<evidence type="ECO:0000256" key="4">
    <source>
        <dbReference type="ARBA" id="ARBA00023134"/>
    </source>
</evidence>
<evidence type="ECO:0000256" key="1">
    <source>
        <dbReference type="ARBA" id="ARBA00009636"/>
    </source>
</evidence>
<comment type="caution">
    <text evidence="6">The sequence shown here is derived from an EMBL/GenBank/DDBJ whole genome shotgun (WGS) entry which is preliminary data.</text>
</comment>
<evidence type="ECO:0000256" key="3">
    <source>
        <dbReference type="ARBA" id="ARBA00022741"/>
    </source>
</evidence>
<dbReference type="EMBL" id="JAGKQM010000012">
    <property type="protein sequence ID" value="KAH0896750.1"/>
    <property type="molecule type" value="Genomic_DNA"/>
</dbReference>
<dbReference type="PANTHER" id="PTHR11588">
    <property type="entry name" value="TUBULIN"/>
    <property type="match status" value="1"/>
</dbReference>
<dbReference type="InterPro" id="IPR036525">
    <property type="entry name" value="Tubulin/FtsZ_GTPase_sf"/>
</dbReference>
<keyword evidence="2" id="KW-0493">Microtubule</keyword>
<dbReference type="InterPro" id="IPR000217">
    <property type="entry name" value="Tubulin"/>
</dbReference>
<proteinExistence type="inferred from homology"/>
<gene>
    <name evidence="6" type="ORF">HID58_046318</name>
</gene>
<reference evidence="6 7" key="1">
    <citation type="submission" date="2021-05" db="EMBL/GenBank/DDBJ databases">
        <title>Genome Assembly of Synthetic Allotetraploid Brassica napus Reveals Homoeologous Exchanges between Subgenomes.</title>
        <authorList>
            <person name="Davis J.T."/>
        </authorList>
    </citation>
    <scope>NUCLEOTIDE SEQUENCE [LARGE SCALE GENOMIC DNA]</scope>
    <source>
        <strain evidence="7">cv. Da-Ae</strain>
        <tissue evidence="6">Seedling</tissue>
    </source>
</reference>
<dbReference type="Gene3D" id="3.40.50.1440">
    <property type="entry name" value="Tubulin/FtsZ, GTPase domain"/>
    <property type="match status" value="1"/>
</dbReference>
<feature type="transmembrane region" description="Helical" evidence="5">
    <location>
        <begin position="231"/>
        <end position="250"/>
    </location>
</feature>
<name>A0ABQ8AW25_BRANA</name>
<keyword evidence="5" id="KW-1133">Transmembrane helix</keyword>
<dbReference type="Proteomes" id="UP000824890">
    <property type="component" value="Unassembled WGS sequence"/>
</dbReference>
<keyword evidence="3" id="KW-0547">Nucleotide-binding</keyword>
<sequence length="340" mass="38003">MMKASAITLDSSQRWRVTTEQRRWQGGRWLSFISRGGEEASMGKSQPLFAVNLAGQALSISLQLLQKQFQGLSFLSLNKWPGFVEFDDVNVKVLSDKTVGEGDDAFNTFFSETGAGKHVHHAVFVDLEPTMIDEVRTRIYRQLFHLEKLFTWRWNQRGTLGHPSETKTESQCQYYTEAKTVVVLLCDLAEWRQVLSGNLCFFFSELPKENSKDVSEKTGFKLAASMMKIRFSIGLGLGIAALLLVGLFFLPKSLDSHGELSVVSTVITASSSKPRSQTISFRSIKAKLHGELEAKSLGAPGTCVAELLEAWILDGVGVEQDGREEMDLVQKLRKRDRSEA</sequence>
<evidence type="ECO:0000256" key="2">
    <source>
        <dbReference type="ARBA" id="ARBA00022701"/>
    </source>
</evidence>
<keyword evidence="4" id="KW-0342">GTP-binding</keyword>
<keyword evidence="5" id="KW-0472">Membrane</keyword>
<comment type="similarity">
    <text evidence="1">Belongs to the tubulin family.</text>
</comment>
<organism evidence="6 7">
    <name type="scientific">Brassica napus</name>
    <name type="common">Rape</name>
    <dbReference type="NCBI Taxonomy" id="3708"/>
    <lineage>
        <taxon>Eukaryota</taxon>
        <taxon>Viridiplantae</taxon>
        <taxon>Streptophyta</taxon>
        <taxon>Embryophyta</taxon>
        <taxon>Tracheophyta</taxon>
        <taxon>Spermatophyta</taxon>
        <taxon>Magnoliopsida</taxon>
        <taxon>eudicotyledons</taxon>
        <taxon>Gunneridae</taxon>
        <taxon>Pentapetalae</taxon>
        <taxon>rosids</taxon>
        <taxon>malvids</taxon>
        <taxon>Brassicales</taxon>
        <taxon>Brassicaceae</taxon>
        <taxon>Brassiceae</taxon>
        <taxon>Brassica</taxon>
    </lineage>
</organism>
<keyword evidence="7" id="KW-1185">Reference proteome</keyword>
<protein>
    <submittedName>
        <fullName evidence="6">Uncharacterized protein</fullName>
    </submittedName>
</protein>
<evidence type="ECO:0000256" key="5">
    <source>
        <dbReference type="SAM" id="Phobius"/>
    </source>
</evidence>
<keyword evidence="5" id="KW-0812">Transmembrane</keyword>
<dbReference type="SUPFAM" id="SSF52490">
    <property type="entry name" value="Tubulin nucleotide-binding domain-like"/>
    <property type="match status" value="1"/>
</dbReference>